<gene>
    <name evidence="1" type="ORF">SAMN02927923_02921</name>
</gene>
<evidence type="ECO:0000313" key="2">
    <source>
        <dbReference type="Proteomes" id="UP000199569"/>
    </source>
</evidence>
<evidence type="ECO:0000313" key="1">
    <source>
        <dbReference type="EMBL" id="SCY93436.1"/>
    </source>
</evidence>
<proteinExistence type="predicted"/>
<dbReference type="EMBL" id="FMVJ01000008">
    <property type="protein sequence ID" value="SCY93436.1"/>
    <property type="molecule type" value="Genomic_DNA"/>
</dbReference>
<organism evidence="1 2">
    <name type="scientific">Microvirga guangxiensis</name>
    <dbReference type="NCBI Taxonomy" id="549386"/>
    <lineage>
        <taxon>Bacteria</taxon>
        <taxon>Pseudomonadati</taxon>
        <taxon>Pseudomonadota</taxon>
        <taxon>Alphaproteobacteria</taxon>
        <taxon>Hyphomicrobiales</taxon>
        <taxon>Methylobacteriaceae</taxon>
        <taxon>Microvirga</taxon>
    </lineage>
</organism>
<accession>A0A1G5JYP0</accession>
<dbReference type="RefSeq" id="WP_091135836.1">
    <property type="nucleotide sequence ID" value="NZ_FMVJ01000008.1"/>
</dbReference>
<dbReference type="STRING" id="549386.SAMN02927923_02921"/>
<sequence length="122" mass="13329">MHPNLAAVYRKKVEDLETLLEDAAHKDEAMELIRSLVDKIVLTPKEGGGVDALLHGDLARILALSSISAEEAKLPRAVAVAGSKRNEALRSRYHAKTPDVFTYRGFGFIWLRGPETADSCAS</sequence>
<reference evidence="1 2" key="1">
    <citation type="submission" date="2016-10" db="EMBL/GenBank/DDBJ databases">
        <authorList>
            <person name="de Groot N.N."/>
        </authorList>
    </citation>
    <scope>NUCLEOTIDE SEQUENCE [LARGE SCALE GENOMIC DNA]</scope>
    <source>
        <strain evidence="1 2">CGMCC 1.7666</strain>
    </source>
</reference>
<dbReference type="Proteomes" id="UP000199569">
    <property type="component" value="Unassembled WGS sequence"/>
</dbReference>
<dbReference type="OrthoDB" id="9989250at2"/>
<name>A0A1G5JYP0_9HYPH</name>
<keyword evidence="2" id="KW-1185">Reference proteome</keyword>
<dbReference type="AlphaFoldDB" id="A0A1G5JYP0"/>
<protein>
    <submittedName>
        <fullName evidence="1">Uncharacterized protein</fullName>
    </submittedName>
</protein>